<dbReference type="Pfam" id="PF25019">
    <property type="entry name" value="LRR_R13L1-DRL21"/>
    <property type="match status" value="1"/>
</dbReference>
<dbReference type="Gramene" id="TraesMAC3A03G01484820.1">
    <property type="protein sequence ID" value="TraesMAC3A03G01484820.1.CDS1"/>
    <property type="gene ID" value="TraesMAC3A03G01484820"/>
</dbReference>
<accession>A0A3B6EQV9</accession>
<dbReference type="OrthoDB" id="639797at2759"/>
<dbReference type="GO" id="GO:0042742">
    <property type="term" value="P:defense response to bacterium"/>
    <property type="evidence" value="ECO:0007669"/>
    <property type="project" value="UniProtKB-ARBA"/>
</dbReference>
<dbReference type="PANTHER" id="PTHR36766">
    <property type="entry name" value="PLANT BROAD-SPECTRUM MILDEW RESISTANCE PROTEIN RPW8"/>
    <property type="match status" value="1"/>
</dbReference>
<evidence type="ECO:0000256" key="5">
    <source>
        <dbReference type="ARBA" id="ARBA00022821"/>
    </source>
</evidence>
<dbReference type="Gramene" id="TraesJAG3A03G01495200.1">
    <property type="protein sequence ID" value="TraesJAG3A03G01495200.1.CDS1"/>
    <property type="gene ID" value="TraesJAG3A03G01495200"/>
</dbReference>
<dbReference type="Gene3D" id="1.10.8.430">
    <property type="entry name" value="Helical domain of apoptotic protease-activating factors"/>
    <property type="match status" value="1"/>
</dbReference>
<dbReference type="Gramene" id="TraesARI3A03G01508120.1">
    <property type="protein sequence ID" value="TraesARI3A03G01508120.1.CDS1"/>
    <property type="gene ID" value="TraesARI3A03G01508120"/>
</dbReference>
<dbReference type="InterPro" id="IPR058922">
    <property type="entry name" value="WHD_DRP"/>
</dbReference>
<dbReference type="Gene3D" id="3.40.50.300">
    <property type="entry name" value="P-loop containing nucleotide triphosphate hydrolases"/>
    <property type="match status" value="1"/>
</dbReference>
<dbReference type="GO" id="GO:0043531">
    <property type="term" value="F:ADP binding"/>
    <property type="evidence" value="ECO:0007669"/>
    <property type="project" value="InterPro"/>
</dbReference>
<dbReference type="GeneID" id="123063120"/>
<dbReference type="Gramene" id="TraesMAC3A03G01484820.2">
    <property type="protein sequence ID" value="TraesMAC3A03G01484820.2.CDS1"/>
    <property type="gene ID" value="TraesMAC3A03G01484820"/>
</dbReference>
<dbReference type="EnsemblPlants" id="TraesCS3A02G432200.1">
    <property type="protein sequence ID" value="TraesCS3A02G432200.1.cds1"/>
    <property type="gene ID" value="TraesCS3A02G432200"/>
</dbReference>
<dbReference type="PRINTS" id="PR00364">
    <property type="entry name" value="DISEASERSIST"/>
</dbReference>
<keyword evidence="5" id="KW-0611">Plant defense</keyword>
<evidence type="ECO:0000256" key="6">
    <source>
        <dbReference type="ARBA" id="ARBA00022840"/>
    </source>
</evidence>
<keyword evidence="3" id="KW-0677">Repeat</keyword>
<dbReference type="PANTHER" id="PTHR36766:SF60">
    <property type="entry name" value="NB-ARC DOMAIN-CONTAINING PROTEIN"/>
    <property type="match status" value="1"/>
</dbReference>
<dbReference type="Gene3D" id="3.80.10.10">
    <property type="entry name" value="Ribonuclease Inhibitor"/>
    <property type="match status" value="2"/>
</dbReference>
<dbReference type="SUPFAM" id="SSF52540">
    <property type="entry name" value="P-loop containing nucleoside triphosphate hydrolases"/>
    <property type="match status" value="1"/>
</dbReference>
<keyword evidence="4" id="KW-0547">Nucleotide-binding</keyword>
<dbReference type="Gramene" id="TraesLAC3A03G01430500.1">
    <property type="protein sequence ID" value="TraesLAC3A03G01430500.1.CDS1"/>
    <property type="gene ID" value="TraesLAC3A03G01430500"/>
</dbReference>
<dbReference type="FunFam" id="1.10.10.10:FF:000322">
    <property type="entry name" value="Probable disease resistance protein At1g63360"/>
    <property type="match status" value="1"/>
</dbReference>
<evidence type="ECO:0000259" key="10">
    <source>
        <dbReference type="Pfam" id="PF25019"/>
    </source>
</evidence>
<dbReference type="Gene3D" id="1.20.5.4130">
    <property type="match status" value="1"/>
</dbReference>
<evidence type="ECO:0000256" key="1">
    <source>
        <dbReference type="ARBA" id="ARBA00008894"/>
    </source>
</evidence>
<evidence type="ECO:0000259" key="8">
    <source>
        <dbReference type="Pfam" id="PF18052"/>
    </source>
</evidence>
<evidence type="ECO:0000256" key="2">
    <source>
        <dbReference type="ARBA" id="ARBA00022614"/>
    </source>
</evidence>
<dbReference type="GO" id="GO:0009626">
    <property type="term" value="P:plant-type hypersensitive response"/>
    <property type="evidence" value="ECO:0007669"/>
    <property type="project" value="UniProtKB-ARBA"/>
</dbReference>
<feature type="domain" description="R13L1/DRL21-like LRR repeat region" evidence="10">
    <location>
        <begin position="711"/>
        <end position="837"/>
    </location>
</feature>
<dbReference type="OMA" id="ESVEWIH"/>
<dbReference type="InterPro" id="IPR036388">
    <property type="entry name" value="WH-like_DNA-bd_sf"/>
</dbReference>
<dbReference type="Gramene" id="TraesSYM3A03G01509700.1">
    <property type="protein sequence ID" value="TraesSYM3A03G01509700.1.CDS1"/>
    <property type="gene ID" value="TraesSYM3A03G01509700"/>
</dbReference>
<dbReference type="Gramene" id="TraesPARA_EIv1.0_0866520.1">
    <property type="protein sequence ID" value="TraesPARA_EIv1.0_0866520.1.CDS1"/>
    <property type="gene ID" value="TraesPARA_EIv1.0_0866520"/>
</dbReference>
<dbReference type="Proteomes" id="UP000019116">
    <property type="component" value="Chromosome 3A"/>
</dbReference>
<dbReference type="Gene3D" id="1.10.10.10">
    <property type="entry name" value="Winged helix-like DNA-binding domain superfamily/Winged helix DNA-binding domain"/>
    <property type="match status" value="1"/>
</dbReference>
<dbReference type="GO" id="GO:0002758">
    <property type="term" value="P:innate immune response-activating signaling pathway"/>
    <property type="evidence" value="ECO:0007669"/>
    <property type="project" value="UniProtKB-ARBA"/>
</dbReference>
<dbReference type="Gramene" id="TraesKAR3A01G0414590.1">
    <property type="protein sequence ID" value="cds.TraesKAR3A01G0414590.1"/>
    <property type="gene ID" value="TraesKAR3A01G0414590"/>
</dbReference>
<dbReference type="SUPFAM" id="SSF52047">
    <property type="entry name" value="RNI-like"/>
    <property type="match status" value="1"/>
</dbReference>
<dbReference type="AlphaFoldDB" id="A0A3B6EQV9"/>
<dbReference type="Gramene" id="TraesNOR3A03G01507830.2">
    <property type="protein sequence ID" value="TraesNOR3A03G01507830.2.CDS1"/>
    <property type="gene ID" value="TraesNOR3A03G01507830"/>
</dbReference>
<dbReference type="Gramene" id="TraesSTA3A03G01478340.1">
    <property type="protein sequence ID" value="TraesSTA3A03G01478340.1.CDS1"/>
    <property type="gene ID" value="TraesSTA3A03G01478340"/>
</dbReference>
<reference evidence="11" key="2">
    <citation type="submission" date="2018-10" db="UniProtKB">
        <authorList>
            <consortium name="EnsemblPlants"/>
        </authorList>
    </citation>
    <scope>IDENTIFICATION</scope>
</reference>
<sequence>MAPPSAAGAAGAAARWLVSPLLQCLGDRARSFADDLARYLPGGSGDAPADLARLSGELLRLQVNAADVERARRRPSDPALVAWLHRLRDAAHDADDLLDDIHYGRLADSLAAPRHKLRRILDFSLSICRRLFRSDEPLNRLPSVLENLTDASAAYTEMAHRGLKLDAPASSWLGNESATSPRLGNFSSALPVDSTFFGRGRELADLLERLVGCNGPAQLGNQGVPVVAIVGDGGIGKTTLAQMAFNDVSIQAHFDLRMWVCVSSCMHVMELTREILQLAKEGKDYRGVLNFNYLQESLVSAVAGKRFLLILDDVWNDNGSELWQNVDQGKALLSPLQNGQQGSRIVVTTRTKMVADMLGVRIPMMLVGLGAEEHWLLLKKHALVCEESSGYSQLKEIGRKIALKLRGSPLAAKVIGGTLSGTRRARDWNSILETDIHGDIVATLLSSYYHLPPHLQCCFAYCSIFPKNWKFEPKKLVRMWISQGFIQMENGRSMEDCGKEYFKQLLLRSFFQTVKQGNKRLYLMHDLIHDLAQMVSDGDCGRVEGDMSKNILPTIRHLSVSSNCLGKIKNQNYLKRLRTLIVFRDPLMPPSPIPDGFLAEIKNVRTLDFTGCDISKLPEAIDVLTHLRYIALPDTIKTIPESVSRLLHLQTFDIPKKCQLDGFPEGMHQLTSLRHLGIESKYISTIRGIGSLVNLQGSVEFHVKKEKGRTLEELKDMRDLHGLLSIKNLENVQCKEEACEAQLANKQHVNILKFEWSVANLDFGPNIDAEVLNCLQPHPNLEELHIARYKGASSPRWLQLKTLSHLKCLYLANCRRWEWLPPLGQLPSLRVLHLKEMNSVAEIGPSFYGGLMAFQSLKDLEFDDMPNLVRWTGETGNSFLPSLQKLKISNCPKLDEVPLLPYTIKRVTVERSKVSHLKLSPHCSSRSSKFMLEISSTSILSEGFLLHQQHLEATEVLNIRGCWGSVAAEKFKLLTSLRKLRLWQCDMDDARLNLCLQHLTVLASLEIIDCKNIKSFVLPVGSRYFTTLQHLCFENCLNLSSLATLESSIFLKSLIIERCPMVTAVSLPSEMKRMTSLNKLSISHCQGFQSLPSSIPPSLEFLHLVGCDSRLTEGLLERQGPEWEKIAFISQITVY</sequence>
<evidence type="ECO:0000256" key="3">
    <source>
        <dbReference type="ARBA" id="ARBA00022737"/>
    </source>
</evidence>
<evidence type="ECO:0000256" key="4">
    <source>
        <dbReference type="ARBA" id="ARBA00022741"/>
    </source>
</evidence>
<organism evidence="11">
    <name type="scientific">Triticum aestivum</name>
    <name type="common">Wheat</name>
    <dbReference type="NCBI Taxonomy" id="4565"/>
    <lineage>
        <taxon>Eukaryota</taxon>
        <taxon>Viridiplantae</taxon>
        <taxon>Streptophyta</taxon>
        <taxon>Embryophyta</taxon>
        <taxon>Tracheophyta</taxon>
        <taxon>Spermatophyta</taxon>
        <taxon>Magnoliopsida</taxon>
        <taxon>Liliopsida</taxon>
        <taxon>Poales</taxon>
        <taxon>Poaceae</taxon>
        <taxon>BOP clade</taxon>
        <taxon>Pooideae</taxon>
        <taxon>Triticodae</taxon>
        <taxon>Triticeae</taxon>
        <taxon>Triticinae</taxon>
        <taxon>Triticum</taxon>
    </lineage>
</organism>
<dbReference type="InterPro" id="IPR002182">
    <property type="entry name" value="NB-ARC"/>
</dbReference>
<keyword evidence="12" id="KW-1185">Reference proteome</keyword>
<dbReference type="STRING" id="4565.A0A3B6EQV9"/>
<dbReference type="InterPro" id="IPR042197">
    <property type="entry name" value="Apaf_helical"/>
</dbReference>
<name>A0A3B6EQV9_WHEAT</name>
<comment type="similarity">
    <text evidence="1">Belongs to the disease resistance NB-LRR family.</text>
</comment>
<reference evidence="11" key="1">
    <citation type="submission" date="2018-08" db="EMBL/GenBank/DDBJ databases">
        <authorList>
            <person name="Rossello M."/>
        </authorList>
    </citation>
    <scope>NUCLEOTIDE SEQUENCE [LARGE SCALE GENOMIC DNA]</scope>
    <source>
        <strain evidence="11">cv. Chinese Spring</strain>
    </source>
</reference>
<dbReference type="InterPro" id="IPR041118">
    <property type="entry name" value="Rx_N"/>
</dbReference>
<dbReference type="Gramene" id="TraesNOR3A03G01507830.1">
    <property type="protein sequence ID" value="TraesNOR3A03G01507830.1.CDS1"/>
    <property type="gene ID" value="TraesNOR3A03G01507830"/>
</dbReference>
<dbReference type="Gramene" id="TraesLDM3A03G01486940.1">
    <property type="protein sequence ID" value="TraesLDM3A03G01486940.1.CDS1"/>
    <property type="gene ID" value="TraesLDM3A03G01486940"/>
</dbReference>
<dbReference type="Gramene" id="TraesJUL3A03G01498890.1">
    <property type="protein sequence ID" value="TraesJUL3A03G01498890.1.CDS1"/>
    <property type="gene ID" value="TraesJUL3A03G01498890"/>
</dbReference>
<dbReference type="Pfam" id="PF23559">
    <property type="entry name" value="WHD_DRP"/>
    <property type="match status" value="1"/>
</dbReference>
<dbReference type="Gramene" id="TraesCAD_scaffold_079633_01G000200.1">
    <property type="protein sequence ID" value="TraesCAD_scaffold_079633_01G000200.1"/>
    <property type="gene ID" value="TraesCAD_scaffold_079633_01G000200"/>
</dbReference>
<dbReference type="SUPFAM" id="SSF52058">
    <property type="entry name" value="L domain-like"/>
    <property type="match status" value="1"/>
</dbReference>
<feature type="domain" description="Disease resistance N-terminal" evidence="8">
    <location>
        <begin position="18"/>
        <end position="109"/>
    </location>
</feature>
<keyword evidence="6" id="KW-0067">ATP-binding</keyword>
<dbReference type="GO" id="GO:0005524">
    <property type="term" value="F:ATP binding"/>
    <property type="evidence" value="ECO:0007669"/>
    <property type="project" value="UniProtKB-KW"/>
</dbReference>
<dbReference type="InterPro" id="IPR056789">
    <property type="entry name" value="LRR_R13L1-DRL21"/>
</dbReference>
<evidence type="ECO:0000313" key="12">
    <source>
        <dbReference type="Proteomes" id="UP000019116"/>
    </source>
</evidence>
<evidence type="ECO:0000259" key="7">
    <source>
        <dbReference type="Pfam" id="PF00931"/>
    </source>
</evidence>
<dbReference type="Gramene" id="TraesCS3A02G432200.1">
    <property type="protein sequence ID" value="TraesCS3A02G432200.1.cds1"/>
    <property type="gene ID" value="TraesCS3A02G432200"/>
</dbReference>
<dbReference type="Pfam" id="PF18052">
    <property type="entry name" value="Rx_N"/>
    <property type="match status" value="1"/>
</dbReference>
<dbReference type="Gramene" id="TraesARI3A03G01508120.2">
    <property type="protein sequence ID" value="TraesARI3A03G01508120.2.CDS1"/>
    <property type="gene ID" value="TraesARI3A03G01508120"/>
</dbReference>
<dbReference type="SMR" id="A0A3B6EQV9"/>
<evidence type="ECO:0000313" key="11">
    <source>
        <dbReference type="EnsemblPlants" id="TraesCS3A02G432200.1.cds1"/>
    </source>
</evidence>
<dbReference type="InterPro" id="IPR027417">
    <property type="entry name" value="P-loop_NTPase"/>
</dbReference>
<feature type="domain" description="NB-ARC" evidence="7">
    <location>
        <begin position="221"/>
        <end position="382"/>
    </location>
</feature>
<protein>
    <recommendedName>
        <fullName evidence="13">NB-ARC domain-containing protein</fullName>
    </recommendedName>
</protein>
<dbReference type="InterPro" id="IPR032675">
    <property type="entry name" value="LRR_dom_sf"/>
</dbReference>
<dbReference type="RefSeq" id="XP_044342792.1">
    <property type="nucleotide sequence ID" value="XM_044486857.1"/>
</dbReference>
<dbReference type="Gramene" id="TraesCLE_scaffold_108602_01G000100.1">
    <property type="protein sequence ID" value="TraesCLE_scaffold_108602_01G000100.1"/>
    <property type="gene ID" value="TraesCLE_scaffold_108602_01G000100"/>
</dbReference>
<dbReference type="Pfam" id="PF00931">
    <property type="entry name" value="NB-ARC"/>
    <property type="match status" value="1"/>
</dbReference>
<feature type="domain" description="Disease resistance protein winged helix" evidence="9">
    <location>
        <begin position="464"/>
        <end position="532"/>
    </location>
</feature>
<proteinExistence type="inferred from homology"/>
<keyword evidence="2" id="KW-0433">Leucine-rich repeat</keyword>
<dbReference type="Gramene" id="TraesROB_scaffold_082652_01G000200.1">
    <property type="protein sequence ID" value="TraesROB_scaffold_082652_01G000200.1"/>
    <property type="gene ID" value="TraesROB_scaffold_082652_01G000200"/>
</dbReference>
<evidence type="ECO:0008006" key="13">
    <source>
        <dbReference type="Google" id="ProtNLM"/>
    </source>
</evidence>
<evidence type="ECO:0000259" key="9">
    <source>
        <dbReference type="Pfam" id="PF23559"/>
    </source>
</evidence>
<dbReference type="Gramene" id="TraesWEE_scaffold_081345_01G000100.1">
    <property type="protein sequence ID" value="TraesWEE_scaffold_081345_01G000100.1"/>
    <property type="gene ID" value="TraesWEE_scaffold_081345_01G000100"/>
</dbReference>
<gene>
    <name evidence="11" type="primary">LOC123063120</name>
</gene>